<dbReference type="EMBL" id="KY445523">
    <property type="protein sequence ID" value="AQN78458.1"/>
    <property type="molecule type" value="mRNA"/>
</dbReference>
<accession>A0A1S5VFP6</accession>
<keyword evidence="1" id="KW-0472">Membrane</keyword>
<feature type="transmembrane region" description="Helical" evidence="1">
    <location>
        <begin position="142"/>
        <end position="166"/>
    </location>
</feature>
<feature type="transmembrane region" description="Helical" evidence="1">
    <location>
        <begin position="172"/>
        <end position="193"/>
    </location>
</feature>
<organism evidence="2">
    <name type="scientific">Meteorus pulchricornis</name>
    <dbReference type="NCBI Taxonomy" id="51522"/>
    <lineage>
        <taxon>Eukaryota</taxon>
        <taxon>Metazoa</taxon>
        <taxon>Ecdysozoa</taxon>
        <taxon>Arthropoda</taxon>
        <taxon>Hexapoda</taxon>
        <taxon>Insecta</taxon>
        <taxon>Pterygota</taxon>
        <taxon>Neoptera</taxon>
        <taxon>Endopterygota</taxon>
        <taxon>Hymenoptera</taxon>
        <taxon>Apocrita</taxon>
        <taxon>Ichneumonoidea</taxon>
        <taxon>Braconidae</taxon>
        <taxon>Meteorinae</taxon>
        <taxon>Meteorus</taxon>
    </lineage>
</organism>
<keyword evidence="2" id="KW-0675">Receptor</keyword>
<proteinExistence type="evidence at transcript level"/>
<keyword evidence="1" id="KW-1133">Transmembrane helix</keyword>
<reference evidence="2" key="1">
    <citation type="journal article" date="2017" name="Comp. Biochem. Physiol. Part D Genomics Proteomics">
        <title>Candidate chemosensory genes identified in the endoparasitoid Meteorus pulchricornis (Hymenoptera: Braconidae) by antennal transcriptome analysis.</title>
        <authorList>
            <person name="Sheng S."/>
            <person name="Liao C.W."/>
            <person name="Zheng Y."/>
            <person name="Zhou Y."/>
            <person name="Xu Y."/>
            <person name="Song W.M."/>
            <person name="He P."/>
            <person name="Zhang J."/>
            <person name="Wu F.A."/>
        </authorList>
    </citation>
    <scope>NUCLEOTIDE SEQUENCE</scope>
    <source>
        <strain evidence="2">Zhenjiang</strain>
    </source>
</reference>
<protein>
    <submittedName>
        <fullName evidence="2">Olfactory receptor 56</fullName>
    </submittedName>
</protein>
<dbReference type="AlphaFoldDB" id="A0A1S5VFP6"/>
<sequence>MRFKLSLLSEGEFRHNISFVTAKLKGWVYSNDRMTSCIGNIERKKERNSVSTHCLFIILATIHHCGNTMSHLQCLFCFHNFSPLYSSPTNVHFLPLRGGIPSRTTVESTMTFFPPSSTVLEYCGIYPSPAYYSGWKKILYDFYTLSIVILISTFCLSGSIQLFLFTNSVTEFAANCYMLVTFIAALIKIFIVISKRECLPETFGFTLPISFRPKNQEEIQIQSKWDPQSRFVFILIMLRNTSTMNIFLWNDSTLLVFPETALVKVV</sequence>
<name>A0A1S5VFP6_9HYME</name>
<keyword evidence="1" id="KW-0812">Transmembrane</keyword>
<evidence type="ECO:0000256" key="1">
    <source>
        <dbReference type="SAM" id="Phobius"/>
    </source>
</evidence>
<evidence type="ECO:0000313" key="2">
    <source>
        <dbReference type="EMBL" id="AQN78458.1"/>
    </source>
</evidence>